<keyword evidence="1" id="KW-0472">Membrane</keyword>
<gene>
    <name evidence="2" type="ORF">SAMN04489714_0508</name>
</gene>
<evidence type="ECO:0000313" key="3">
    <source>
        <dbReference type="Proteomes" id="UP000198976"/>
    </source>
</evidence>
<dbReference type="Proteomes" id="UP000198976">
    <property type="component" value="Chromosome I"/>
</dbReference>
<dbReference type="InterPro" id="IPR000801">
    <property type="entry name" value="Esterase-like"/>
</dbReference>
<feature type="transmembrane region" description="Helical" evidence="1">
    <location>
        <begin position="406"/>
        <end position="426"/>
    </location>
</feature>
<feature type="transmembrane region" description="Helical" evidence="1">
    <location>
        <begin position="49"/>
        <end position="70"/>
    </location>
</feature>
<keyword evidence="1" id="KW-0812">Transmembrane</keyword>
<dbReference type="PANTHER" id="PTHR48098">
    <property type="entry name" value="ENTEROCHELIN ESTERASE-RELATED"/>
    <property type="match status" value="1"/>
</dbReference>
<evidence type="ECO:0000256" key="1">
    <source>
        <dbReference type="SAM" id="Phobius"/>
    </source>
</evidence>
<organism evidence="2 3">
    <name type="scientific">Schaalia radingae</name>
    <dbReference type="NCBI Taxonomy" id="131110"/>
    <lineage>
        <taxon>Bacteria</taxon>
        <taxon>Bacillati</taxon>
        <taxon>Actinomycetota</taxon>
        <taxon>Actinomycetes</taxon>
        <taxon>Actinomycetales</taxon>
        <taxon>Actinomycetaceae</taxon>
        <taxon>Schaalia</taxon>
    </lineage>
</organism>
<proteinExistence type="predicted"/>
<dbReference type="InterPro" id="IPR050583">
    <property type="entry name" value="Mycobacterial_A85_antigen"/>
</dbReference>
<accession>A0ABY0V630</accession>
<sequence length="482" mass="52366">MSGWVVLFAGVLALCALIGTSTLLRPAGHLSPNREGARTSFIRILRRQVTAFIALCITTSLMCTTFALLANRTMSFLRTPSEVVELVKNALGAGDTRVSAFAPPRQGEQDQHVDPPELAYDAQLHVWRGTLSGAQSGLTREVAVWAPPGYAPVGAIPTASQSDSADTPIPLSRAIVLYHGYVGTAIGTVQSLELTERIAPLVERGEIPPTLLIFPDLSMGGAEPDCVDVDGHPKTETFVVTDLVPAIRAAFPSIPYDPDHWAVGGFSSGAYCAPVIHVRHRDVFGTAVAMGGYDTPELGALKNADQATRDAFTISHLLAQPHDVPLRVLAMGVYADRDAMTFGTALQKLARTQPNDTFVSVMKSEGAHGWTTWREDLPSALKWWSGREVQSDAPTAPPWWQITQTVPLIGSFSAWGIAMATSLMRVRMRMRTGRVRRAVTDFFLAALTCILGALVALLLVNNSEVFFYSWDDLWTNFLNFLH</sequence>
<evidence type="ECO:0000313" key="2">
    <source>
        <dbReference type="EMBL" id="SDT88130.1"/>
    </source>
</evidence>
<feature type="transmembrane region" description="Helical" evidence="1">
    <location>
        <begin position="6"/>
        <end position="28"/>
    </location>
</feature>
<protein>
    <submittedName>
        <fullName evidence="2">Enterochelin esterase</fullName>
    </submittedName>
</protein>
<reference evidence="2 3" key="1">
    <citation type="submission" date="2016-10" db="EMBL/GenBank/DDBJ databases">
        <authorList>
            <person name="Varghese N."/>
            <person name="Submissions S."/>
        </authorList>
    </citation>
    <scope>NUCLEOTIDE SEQUENCE [LARGE SCALE GENOMIC DNA]</scope>
    <source>
        <strain evidence="2 3">DSM 9169</strain>
    </source>
</reference>
<keyword evidence="3" id="KW-1185">Reference proteome</keyword>
<dbReference type="Pfam" id="PF00756">
    <property type="entry name" value="Esterase"/>
    <property type="match status" value="1"/>
</dbReference>
<dbReference type="EMBL" id="LT629792">
    <property type="protein sequence ID" value="SDT88130.1"/>
    <property type="molecule type" value="Genomic_DNA"/>
</dbReference>
<dbReference type="InterPro" id="IPR029058">
    <property type="entry name" value="AB_hydrolase_fold"/>
</dbReference>
<feature type="transmembrane region" description="Helical" evidence="1">
    <location>
        <begin position="438"/>
        <end position="460"/>
    </location>
</feature>
<keyword evidence="1" id="KW-1133">Transmembrane helix</keyword>
<dbReference type="SUPFAM" id="SSF53474">
    <property type="entry name" value="alpha/beta-Hydrolases"/>
    <property type="match status" value="1"/>
</dbReference>
<name>A0ABY0V630_9ACTO</name>
<dbReference type="Gene3D" id="3.40.50.1820">
    <property type="entry name" value="alpha/beta hydrolase"/>
    <property type="match status" value="1"/>
</dbReference>